<dbReference type="Proteomes" id="UP001430953">
    <property type="component" value="Unassembled WGS sequence"/>
</dbReference>
<evidence type="ECO:0000313" key="3">
    <source>
        <dbReference type="Proteomes" id="UP001430953"/>
    </source>
</evidence>
<feature type="region of interest" description="Disordered" evidence="1">
    <location>
        <begin position="44"/>
        <end position="73"/>
    </location>
</feature>
<keyword evidence="3" id="KW-1185">Reference proteome</keyword>
<dbReference type="EMBL" id="JADYXP020000004">
    <property type="protein sequence ID" value="KAL0127182.1"/>
    <property type="molecule type" value="Genomic_DNA"/>
</dbReference>
<evidence type="ECO:0000256" key="1">
    <source>
        <dbReference type="SAM" id="MobiDB-lite"/>
    </source>
</evidence>
<evidence type="ECO:0000313" key="2">
    <source>
        <dbReference type="EMBL" id="KAL0127182.1"/>
    </source>
</evidence>
<reference evidence="2 3" key="1">
    <citation type="submission" date="2023-03" db="EMBL/GenBank/DDBJ databases">
        <title>High recombination rates correlate with genetic variation in Cardiocondyla obscurior ants.</title>
        <authorList>
            <person name="Errbii M."/>
        </authorList>
    </citation>
    <scope>NUCLEOTIDE SEQUENCE [LARGE SCALE GENOMIC DNA]</scope>
    <source>
        <strain evidence="2">Alpha-2009</strain>
        <tissue evidence="2">Whole body</tissue>
    </source>
</reference>
<protein>
    <submittedName>
        <fullName evidence="2">Uncharacterized protein</fullName>
    </submittedName>
</protein>
<gene>
    <name evidence="2" type="ORF">PUN28_005458</name>
</gene>
<proteinExistence type="predicted"/>
<organism evidence="2 3">
    <name type="scientific">Cardiocondyla obscurior</name>
    <dbReference type="NCBI Taxonomy" id="286306"/>
    <lineage>
        <taxon>Eukaryota</taxon>
        <taxon>Metazoa</taxon>
        <taxon>Ecdysozoa</taxon>
        <taxon>Arthropoda</taxon>
        <taxon>Hexapoda</taxon>
        <taxon>Insecta</taxon>
        <taxon>Pterygota</taxon>
        <taxon>Neoptera</taxon>
        <taxon>Endopterygota</taxon>
        <taxon>Hymenoptera</taxon>
        <taxon>Apocrita</taxon>
        <taxon>Aculeata</taxon>
        <taxon>Formicoidea</taxon>
        <taxon>Formicidae</taxon>
        <taxon>Myrmicinae</taxon>
        <taxon>Cardiocondyla</taxon>
    </lineage>
</organism>
<sequence>MLMSSSVPRSQMKLSLKDKVNVFLFDNGTQEFRACDTLRLTERERERKREKKKQRCNNAIRQNSISHSQKRAV</sequence>
<name>A0AAW2GL08_9HYME</name>
<comment type="caution">
    <text evidence="2">The sequence shown here is derived from an EMBL/GenBank/DDBJ whole genome shotgun (WGS) entry which is preliminary data.</text>
</comment>
<dbReference type="AlphaFoldDB" id="A0AAW2GL08"/>
<accession>A0AAW2GL08</accession>
<feature type="compositionally biased region" description="Polar residues" evidence="1">
    <location>
        <begin position="56"/>
        <end position="67"/>
    </location>
</feature>